<dbReference type="Bgee" id="ENSMODG00000040195">
    <property type="expression patterns" value="Expressed in lung and 16 other cell types or tissues"/>
</dbReference>
<dbReference type="SMART" id="SM00409">
    <property type="entry name" value="IG"/>
    <property type="match status" value="2"/>
</dbReference>
<dbReference type="InterPro" id="IPR036051">
    <property type="entry name" value="KRAB_dom_sf"/>
</dbReference>
<dbReference type="GeneTree" id="ENSGT00940000153770"/>
<dbReference type="SMART" id="SM00349">
    <property type="entry name" value="KRAB"/>
    <property type="match status" value="1"/>
</dbReference>
<dbReference type="AlphaFoldDB" id="A0A5F8G9J3"/>
<dbReference type="GO" id="GO:0002250">
    <property type="term" value="P:adaptive immune response"/>
    <property type="evidence" value="ECO:0007669"/>
    <property type="project" value="UniProtKB-KW"/>
</dbReference>
<dbReference type="GO" id="GO:0006355">
    <property type="term" value="P:regulation of DNA-templated transcription"/>
    <property type="evidence" value="ECO:0007669"/>
    <property type="project" value="InterPro"/>
</dbReference>
<protein>
    <recommendedName>
        <fullName evidence="9">Ig-like domain-containing protein</fullName>
    </recommendedName>
</protein>
<dbReference type="PROSITE" id="PS50805">
    <property type="entry name" value="KRAB"/>
    <property type="match status" value="1"/>
</dbReference>
<dbReference type="STRING" id="13616.ENSMODP00000044041"/>
<keyword evidence="3" id="KW-1280">Immunoglobulin</keyword>
<dbReference type="Proteomes" id="UP000002280">
    <property type="component" value="Chromosome 1"/>
</dbReference>
<evidence type="ECO:0000313" key="8">
    <source>
        <dbReference type="Proteomes" id="UP000002280"/>
    </source>
</evidence>
<feature type="domain" description="KRAB" evidence="5">
    <location>
        <begin position="14"/>
        <end position="85"/>
    </location>
</feature>
<dbReference type="PROSITE" id="PS50835">
    <property type="entry name" value="IG_LIKE"/>
    <property type="match status" value="2"/>
</dbReference>
<evidence type="ECO:0000259" key="6">
    <source>
        <dbReference type="PROSITE" id="PS50835"/>
    </source>
</evidence>
<dbReference type="GO" id="GO:0019814">
    <property type="term" value="C:immunoglobulin complex"/>
    <property type="evidence" value="ECO:0000318"/>
    <property type="project" value="GO_Central"/>
</dbReference>
<keyword evidence="1" id="KW-0391">Immunity</keyword>
<dbReference type="SMART" id="SM00406">
    <property type="entry name" value="IGv"/>
    <property type="match status" value="2"/>
</dbReference>
<reference evidence="7 8" key="1">
    <citation type="journal article" date="2007" name="Nature">
        <title>Genome of the marsupial Monodelphis domestica reveals innovation in non-coding sequences.</title>
        <authorList>
            <person name="Mikkelsen T.S."/>
            <person name="Wakefield M.J."/>
            <person name="Aken B."/>
            <person name="Amemiya C.T."/>
            <person name="Chang J.L."/>
            <person name="Duke S."/>
            <person name="Garber M."/>
            <person name="Gentles A.J."/>
            <person name="Goodstadt L."/>
            <person name="Heger A."/>
            <person name="Jurka J."/>
            <person name="Kamal M."/>
            <person name="Mauceli E."/>
            <person name="Searle S.M."/>
            <person name="Sharpe T."/>
            <person name="Baker M.L."/>
            <person name="Batzer M.A."/>
            <person name="Benos P.V."/>
            <person name="Belov K."/>
            <person name="Clamp M."/>
            <person name="Cook A."/>
            <person name="Cuff J."/>
            <person name="Das R."/>
            <person name="Davidow L."/>
            <person name="Deakin J.E."/>
            <person name="Fazzari M.J."/>
            <person name="Glass J.L."/>
            <person name="Grabherr M."/>
            <person name="Greally J.M."/>
            <person name="Gu W."/>
            <person name="Hore T.A."/>
            <person name="Huttley G.A."/>
            <person name="Kleber M."/>
            <person name="Jirtle R.L."/>
            <person name="Koina E."/>
            <person name="Lee J.T."/>
            <person name="Mahony S."/>
            <person name="Marra M.A."/>
            <person name="Miller R.D."/>
            <person name="Nicholls R.D."/>
            <person name="Oda M."/>
            <person name="Papenfuss A.T."/>
            <person name="Parra Z.E."/>
            <person name="Pollock D.D."/>
            <person name="Ray D.A."/>
            <person name="Schein J.E."/>
            <person name="Speed T.P."/>
            <person name="Thompson K."/>
            <person name="VandeBerg J.L."/>
            <person name="Wade C.M."/>
            <person name="Walker J.A."/>
            <person name="Waters P.D."/>
            <person name="Webber C."/>
            <person name="Weidman J.R."/>
            <person name="Xie X."/>
            <person name="Zody M.C."/>
            <person name="Baldwin J."/>
            <person name="Abdouelleil A."/>
            <person name="Abdulkadir J."/>
            <person name="Abebe A."/>
            <person name="Abera B."/>
            <person name="Abreu J."/>
            <person name="Acer S.C."/>
            <person name="Aftuck L."/>
            <person name="Alexander A."/>
            <person name="An P."/>
            <person name="Anderson E."/>
            <person name="Anderson S."/>
            <person name="Arachi H."/>
            <person name="Azer M."/>
            <person name="Bachantsang P."/>
            <person name="Barry A."/>
            <person name="Bayul T."/>
            <person name="Berlin A."/>
            <person name="Bessette D."/>
            <person name="Bloom T."/>
            <person name="Bloom T."/>
            <person name="Boguslavskiy L."/>
            <person name="Bonnet C."/>
            <person name="Boukhgalter B."/>
            <person name="Bourzgui I."/>
            <person name="Brown A."/>
            <person name="Cahill P."/>
            <person name="Channer S."/>
            <person name="Cheshatsang Y."/>
            <person name="Chuda L."/>
            <person name="Citroen M."/>
            <person name="Collymore A."/>
            <person name="Cooke P."/>
            <person name="Costello M."/>
            <person name="D'Aco K."/>
            <person name="Daza R."/>
            <person name="De Haan G."/>
            <person name="DeGray S."/>
            <person name="DeMaso C."/>
            <person name="Dhargay N."/>
            <person name="Dooley K."/>
            <person name="Dooley E."/>
            <person name="Doricent M."/>
            <person name="Dorje P."/>
            <person name="Dorjee K."/>
            <person name="Dupes A."/>
            <person name="Elong R."/>
            <person name="Falk J."/>
            <person name="Farina A."/>
            <person name="Faro S."/>
            <person name="Ferguson D."/>
            <person name="Fisher S."/>
            <person name="Foley C.D."/>
            <person name="Franke A."/>
            <person name="Friedrich D."/>
            <person name="Gadbois L."/>
            <person name="Gearin G."/>
            <person name="Gearin C.R."/>
            <person name="Giannoukos G."/>
            <person name="Goode T."/>
            <person name="Graham J."/>
            <person name="Grandbois E."/>
            <person name="Grewal S."/>
            <person name="Gyaltsen K."/>
            <person name="Hafez N."/>
            <person name="Hagos B."/>
            <person name="Hall J."/>
            <person name="Henson C."/>
            <person name="Hollinger A."/>
            <person name="Honan T."/>
            <person name="Huard M.D."/>
            <person name="Hughes L."/>
            <person name="Hurhula B."/>
            <person name="Husby M.E."/>
            <person name="Kamat A."/>
            <person name="Kanga B."/>
            <person name="Kashin S."/>
            <person name="Khazanovich D."/>
            <person name="Kisner P."/>
            <person name="Lance K."/>
            <person name="Lara M."/>
            <person name="Lee W."/>
            <person name="Lennon N."/>
            <person name="Letendre F."/>
            <person name="LeVine R."/>
            <person name="Lipovsky A."/>
            <person name="Liu X."/>
            <person name="Liu J."/>
            <person name="Liu S."/>
            <person name="Lokyitsang T."/>
            <person name="Lokyitsang Y."/>
            <person name="Lubonja R."/>
            <person name="Lui A."/>
            <person name="MacDonald P."/>
            <person name="Magnisalis V."/>
            <person name="Maru K."/>
            <person name="Matthews C."/>
            <person name="McCusker W."/>
            <person name="McDonough S."/>
            <person name="Mehta T."/>
            <person name="Meldrim J."/>
            <person name="Meneus L."/>
            <person name="Mihai O."/>
            <person name="Mihalev A."/>
            <person name="Mihova T."/>
            <person name="Mittelman R."/>
            <person name="Mlenga V."/>
            <person name="Montmayeur A."/>
            <person name="Mulrain L."/>
            <person name="Navidi A."/>
            <person name="Naylor J."/>
            <person name="Negash T."/>
            <person name="Nguyen T."/>
            <person name="Nguyen N."/>
            <person name="Nicol R."/>
            <person name="Norbu C."/>
            <person name="Norbu N."/>
            <person name="Novod N."/>
            <person name="O'Neill B."/>
            <person name="Osman S."/>
            <person name="Markiewicz E."/>
            <person name="Oyono O.L."/>
            <person name="Patti C."/>
            <person name="Phunkhang P."/>
            <person name="Pierre F."/>
            <person name="Priest M."/>
            <person name="Raghuraman S."/>
            <person name="Rege F."/>
            <person name="Reyes R."/>
            <person name="Rise C."/>
            <person name="Rogov P."/>
            <person name="Ross K."/>
            <person name="Ryan E."/>
            <person name="Settipalli S."/>
            <person name="Shea T."/>
            <person name="Sherpa N."/>
            <person name="Shi L."/>
            <person name="Shih D."/>
            <person name="Sparrow T."/>
            <person name="Spaulding J."/>
            <person name="Stalker J."/>
            <person name="Stange-Thomann N."/>
            <person name="Stavropoulos S."/>
            <person name="Stone C."/>
            <person name="Strader C."/>
            <person name="Tesfaye S."/>
            <person name="Thomson T."/>
            <person name="Thoulutsang Y."/>
            <person name="Thoulutsang D."/>
            <person name="Topham K."/>
            <person name="Topping I."/>
            <person name="Tsamla T."/>
            <person name="Vassiliev H."/>
            <person name="Vo A."/>
            <person name="Wangchuk T."/>
            <person name="Wangdi T."/>
            <person name="Weiand M."/>
            <person name="Wilkinson J."/>
            <person name="Wilson A."/>
            <person name="Yadav S."/>
            <person name="Young G."/>
            <person name="Yu Q."/>
            <person name="Zembek L."/>
            <person name="Zhong D."/>
            <person name="Zimmer A."/>
            <person name="Zwirko Z."/>
            <person name="Jaffe D.B."/>
            <person name="Alvarez P."/>
            <person name="Brockman W."/>
            <person name="Butler J."/>
            <person name="Chin C."/>
            <person name="Gnerre S."/>
            <person name="MacCallum I."/>
            <person name="Graves J.A."/>
            <person name="Ponting C.P."/>
            <person name="Breen M."/>
            <person name="Samollow P.B."/>
            <person name="Lander E.S."/>
            <person name="Lindblad-Toh K."/>
        </authorList>
    </citation>
    <scope>NUCLEOTIDE SEQUENCE [LARGE SCALE GENOMIC DNA]</scope>
</reference>
<dbReference type="InterPro" id="IPR003599">
    <property type="entry name" value="Ig_sub"/>
</dbReference>
<evidence type="ECO:0000256" key="1">
    <source>
        <dbReference type="ARBA" id="ARBA00022859"/>
    </source>
</evidence>
<evidence type="ECO:0000259" key="5">
    <source>
        <dbReference type="PROSITE" id="PS50805"/>
    </source>
</evidence>
<dbReference type="Ensembl" id="ENSMODT00000085603.1">
    <property type="protein sequence ID" value="ENSMODP00000044041.1"/>
    <property type="gene ID" value="ENSMODG00000040195.1"/>
</dbReference>
<dbReference type="GO" id="GO:0005886">
    <property type="term" value="C:plasma membrane"/>
    <property type="evidence" value="ECO:0007669"/>
    <property type="project" value="UniProtKB-ARBA"/>
</dbReference>
<dbReference type="Pfam" id="PF07686">
    <property type="entry name" value="V-set"/>
    <property type="match status" value="2"/>
</dbReference>
<dbReference type="Pfam" id="PF01352">
    <property type="entry name" value="KRAB"/>
    <property type="match status" value="1"/>
</dbReference>
<evidence type="ECO:0000256" key="4">
    <source>
        <dbReference type="SAM" id="MobiDB-lite"/>
    </source>
</evidence>
<keyword evidence="8" id="KW-1185">Reference proteome</keyword>
<accession>A0A5F8G9J3</accession>
<dbReference type="Gene3D" id="2.60.40.10">
    <property type="entry name" value="Immunoglobulins"/>
    <property type="match status" value="2"/>
</dbReference>
<evidence type="ECO:0000256" key="3">
    <source>
        <dbReference type="ARBA" id="ARBA00043265"/>
    </source>
</evidence>
<dbReference type="InterPro" id="IPR050150">
    <property type="entry name" value="IgV_Light_Chain"/>
</dbReference>
<dbReference type="InterPro" id="IPR001909">
    <property type="entry name" value="KRAB"/>
</dbReference>
<dbReference type="FunFam" id="2.60.40.10:FF:000350">
    <property type="entry name" value="Immunoglobulin kappa chain variable 18-36"/>
    <property type="match status" value="2"/>
</dbReference>
<dbReference type="PANTHER" id="PTHR23267">
    <property type="entry name" value="IMMUNOGLOBULIN LIGHT CHAIN"/>
    <property type="match status" value="1"/>
</dbReference>
<dbReference type="GO" id="GO:0005576">
    <property type="term" value="C:extracellular region"/>
    <property type="evidence" value="ECO:0007669"/>
    <property type="project" value="UniProtKB-ARBA"/>
</dbReference>
<dbReference type="InterPro" id="IPR013783">
    <property type="entry name" value="Ig-like_fold"/>
</dbReference>
<dbReference type="CDD" id="cd04980">
    <property type="entry name" value="IgV_L_kappa"/>
    <property type="match status" value="1"/>
</dbReference>
<dbReference type="Gene3D" id="6.10.140.140">
    <property type="match status" value="1"/>
</dbReference>
<reference evidence="7" key="2">
    <citation type="submission" date="2025-08" db="UniProtKB">
        <authorList>
            <consortium name="Ensembl"/>
        </authorList>
    </citation>
    <scope>IDENTIFICATION</scope>
</reference>
<dbReference type="InterPro" id="IPR013106">
    <property type="entry name" value="Ig_V-set"/>
</dbReference>
<dbReference type="SUPFAM" id="SSF48726">
    <property type="entry name" value="Immunoglobulin"/>
    <property type="match status" value="2"/>
</dbReference>
<feature type="domain" description="Ig-like" evidence="6">
    <location>
        <begin position="83"/>
        <end position="182"/>
    </location>
</feature>
<sequence>MTSGFLRAGSLKSLTFQDVAVDFTQEEWRLLDPAQKDMYRDVMLENYENFVSLGLPDSKADVISQLERRERPGLPEGEVPRSPSLGSQGEIVLTQSPTSLPVSLGERVTIKCKASQSLLHSNGNTYLNWFQQKQGEPIKALIYRVSNLNSGVPSRFSGSGSGTDFTLTINNLESEDVADYFCGQGSQGEVVLTQSPASVSVSLGERVTIKCKASQSLLHSNGNTYLHWFQQKRGKSIKLLIYKVSNLHSGVPSRFSGSGSGTDFTLTISSLEPEDAAIYYCFQYTHCPPT</sequence>
<dbReference type="OMA" id="CQHYNIY"/>
<dbReference type="SUPFAM" id="SSF109640">
    <property type="entry name" value="KRAB domain (Kruppel-associated box)"/>
    <property type="match status" value="1"/>
</dbReference>
<reference evidence="7" key="3">
    <citation type="submission" date="2025-09" db="UniProtKB">
        <authorList>
            <consortium name="Ensembl"/>
        </authorList>
    </citation>
    <scope>IDENTIFICATION</scope>
</reference>
<dbReference type="InParanoid" id="A0A5F8G9J3"/>
<dbReference type="CDD" id="cd07765">
    <property type="entry name" value="KRAB_A-box"/>
    <property type="match status" value="1"/>
</dbReference>
<evidence type="ECO:0008006" key="9">
    <source>
        <dbReference type="Google" id="ProtNLM"/>
    </source>
</evidence>
<evidence type="ECO:0000256" key="2">
    <source>
        <dbReference type="ARBA" id="ARBA00023130"/>
    </source>
</evidence>
<feature type="domain" description="Ig-like" evidence="6">
    <location>
        <begin position="188"/>
        <end position="281"/>
    </location>
</feature>
<keyword evidence="2" id="KW-1064">Adaptive immunity</keyword>
<proteinExistence type="predicted"/>
<feature type="region of interest" description="Disordered" evidence="4">
    <location>
        <begin position="67"/>
        <end position="88"/>
    </location>
</feature>
<organism evidence="7 8">
    <name type="scientific">Monodelphis domestica</name>
    <name type="common">Gray short-tailed opossum</name>
    <dbReference type="NCBI Taxonomy" id="13616"/>
    <lineage>
        <taxon>Eukaryota</taxon>
        <taxon>Metazoa</taxon>
        <taxon>Chordata</taxon>
        <taxon>Craniata</taxon>
        <taxon>Vertebrata</taxon>
        <taxon>Euteleostomi</taxon>
        <taxon>Mammalia</taxon>
        <taxon>Metatheria</taxon>
        <taxon>Didelphimorphia</taxon>
        <taxon>Didelphidae</taxon>
        <taxon>Monodelphis</taxon>
    </lineage>
</organism>
<dbReference type="InterPro" id="IPR036179">
    <property type="entry name" value="Ig-like_dom_sf"/>
</dbReference>
<dbReference type="GO" id="GO:0006955">
    <property type="term" value="P:immune response"/>
    <property type="evidence" value="ECO:0000318"/>
    <property type="project" value="GO_Central"/>
</dbReference>
<dbReference type="InterPro" id="IPR007110">
    <property type="entry name" value="Ig-like_dom"/>
</dbReference>
<name>A0A5F8G9J3_MONDO</name>
<evidence type="ECO:0000313" key="7">
    <source>
        <dbReference type="Ensembl" id="ENSMODP00000044041.1"/>
    </source>
</evidence>